<evidence type="ECO:0000313" key="2">
    <source>
        <dbReference type="Proteomes" id="UP000728185"/>
    </source>
</evidence>
<dbReference type="EMBL" id="LUCM01004329">
    <property type="protein sequence ID" value="KAA0194526.1"/>
    <property type="molecule type" value="Genomic_DNA"/>
</dbReference>
<dbReference type="SUPFAM" id="SSF58038">
    <property type="entry name" value="SNARE fusion complex"/>
    <property type="match status" value="1"/>
</dbReference>
<dbReference type="Gene3D" id="1.20.5.110">
    <property type="match status" value="1"/>
</dbReference>
<proteinExistence type="predicted"/>
<dbReference type="Proteomes" id="UP000728185">
    <property type="component" value="Unassembled WGS sequence"/>
</dbReference>
<organism evidence="1 2">
    <name type="scientific">Fasciolopsis buskii</name>
    <dbReference type="NCBI Taxonomy" id="27845"/>
    <lineage>
        <taxon>Eukaryota</taxon>
        <taxon>Metazoa</taxon>
        <taxon>Spiralia</taxon>
        <taxon>Lophotrochozoa</taxon>
        <taxon>Platyhelminthes</taxon>
        <taxon>Trematoda</taxon>
        <taxon>Digenea</taxon>
        <taxon>Plagiorchiida</taxon>
        <taxon>Echinostomata</taxon>
        <taxon>Echinostomatoidea</taxon>
        <taxon>Fasciolidae</taxon>
        <taxon>Fasciolopsis</taxon>
    </lineage>
</organism>
<reference evidence="1" key="1">
    <citation type="submission" date="2019-05" db="EMBL/GenBank/DDBJ databases">
        <title>Annotation for the trematode Fasciolopsis buski.</title>
        <authorList>
            <person name="Choi Y.-J."/>
        </authorList>
    </citation>
    <scope>NUCLEOTIDE SEQUENCE</scope>
    <source>
        <strain evidence="1">HT</strain>
        <tissue evidence="1">Whole worm</tissue>
    </source>
</reference>
<sequence>MAQEPGRQPTELELLRMQMNQKTDESLESTRRMVQMCDQSQKVGAATMEQLQHQGGMLQ</sequence>
<name>A0A8E0S282_9TREM</name>
<keyword evidence="2" id="KW-1185">Reference proteome</keyword>
<dbReference type="AlphaFoldDB" id="A0A8E0S282"/>
<gene>
    <name evidence="1" type="ORF">FBUS_06823</name>
</gene>
<protein>
    <submittedName>
        <fullName evidence="1">Synaptosomal-associated protein 25</fullName>
    </submittedName>
</protein>
<evidence type="ECO:0000313" key="1">
    <source>
        <dbReference type="EMBL" id="KAA0194526.1"/>
    </source>
</evidence>
<dbReference type="OrthoDB" id="19261at2759"/>
<comment type="caution">
    <text evidence="1">The sequence shown here is derived from an EMBL/GenBank/DDBJ whole genome shotgun (WGS) entry which is preliminary data.</text>
</comment>
<accession>A0A8E0S282</accession>